<dbReference type="EMBL" id="FOBS01000001">
    <property type="protein sequence ID" value="SEL96662.1"/>
    <property type="molecule type" value="Genomic_DNA"/>
</dbReference>
<evidence type="ECO:0000313" key="2">
    <source>
        <dbReference type="EMBL" id="SEL96662.1"/>
    </source>
</evidence>
<keyword evidence="3" id="KW-1185">Reference proteome</keyword>
<dbReference type="AlphaFoldDB" id="A0A1H7UHZ1"/>
<organism evidence="2 3">
    <name type="scientific">Syntrophus gentianae</name>
    <dbReference type="NCBI Taxonomy" id="43775"/>
    <lineage>
        <taxon>Bacteria</taxon>
        <taxon>Pseudomonadati</taxon>
        <taxon>Thermodesulfobacteriota</taxon>
        <taxon>Syntrophia</taxon>
        <taxon>Syntrophales</taxon>
        <taxon>Syntrophaceae</taxon>
        <taxon>Syntrophus</taxon>
    </lineage>
</organism>
<keyword evidence="1" id="KW-0732">Signal</keyword>
<evidence type="ECO:0000256" key="1">
    <source>
        <dbReference type="SAM" id="SignalP"/>
    </source>
</evidence>
<evidence type="ECO:0000313" key="3">
    <source>
        <dbReference type="Proteomes" id="UP000198744"/>
    </source>
</evidence>
<evidence type="ECO:0008006" key="4">
    <source>
        <dbReference type="Google" id="ProtNLM"/>
    </source>
</evidence>
<feature type="chain" id="PRO_5011754761" description="DUF5666 domain-containing protein" evidence="1">
    <location>
        <begin position="20"/>
        <end position="137"/>
    </location>
</feature>
<accession>A0A1H7UHZ1</accession>
<sequence length="137" mass="15113">MKRLSVCVIVTTLVLWALASAGDQLVKAPPKSEPAKATTVKIVKMKATGKVVDITDTTLKIERTIKGSVETVELLLEKPLTKFTVGDKVMVWYITQDEKNIVTRIVKQGPKPIKKIVQPKEKIEPNIPPTEESVPAK</sequence>
<dbReference type="Proteomes" id="UP000198744">
    <property type="component" value="Unassembled WGS sequence"/>
</dbReference>
<reference evidence="2 3" key="1">
    <citation type="submission" date="2016-10" db="EMBL/GenBank/DDBJ databases">
        <authorList>
            <person name="de Groot N.N."/>
        </authorList>
    </citation>
    <scope>NUCLEOTIDE SEQUENCE [LARGE SCALE GENOMIC DNA]</scope>
    <source>
        <strain evidence="2 3">DSM 8423</strain>
    </source>
</reference>
<gene>
    <name evidence="2" type="ORF">SAMN04489760_101207</name>
</gene>
<name>A0A1H7UHZ1_9BACT</name>
<protein>
    <recommendedName>
        <fullName evidence="4">DUF5666 domain-containing protein</fullName>
    </recommendedName>
</protein>
<dbReference type="RefSeq" id="WP_093881921.1">
    <property type="nucleotide sequence ID" value="NZ_FOBS01000001.1"/>
</dbReference>
<proteinExistence type="predicted"/>
<feature type="signal peptide" evidence="1">
    <location>
        <begin position="1"/>
        <end position="19"/>
    </location>
</feature>